<keyword evidence="2 5" id="KW-0812">Transmembrane</keyword>
<dbReference type="GO" id="GO:0012505">
    <property type="term" value="C:endomembrane system"/>
    <property type="evidence" value="ECO:0007669"/>
    <property type="project" value="UniProtKB-SubCell"/>
</dbReference>
<dbReference type="Pfam" id="PF06803">
    <property type="entry name" value="DUF1232"/>
    <property type="match status" value="1"/>
</dbReference>
<feature type="transmembrane region" description="Helical" evidence="5">
    <location>
        <begin position="95"/>
        <end position="114"/>
    </location>
</feature>
<dbReference type="Proteomes" id="UP000183496">
    <property type="component" value="Unassembled WGS sequence"/>
</dbReference>
<keyword evidence="8" id="KW-1185">Reference proteome</keyword>
<accession>A0AAJ5BEC7</accession>
<dbReference type="InterPro" id="IPR010652">
    <property type="entry name" value="DUF1232"/>
</dbReference>
<feature type="transmembrane region" description="Helical" evidence="5">
    <location>
        <begin position="65"/>
        <end position="83"/>
    </location>
</feature>
<evidence type="ECO:0000256" key="1">
    <source>
        <dbReference type="ARBA" id="ARBA00004127"/>
    </source>
</evidence>
<keyword evidence="3 5" id="KW-1133">Transmembrane helix</keyword>
<dbReference type="EMBL" id="FOFY01000009">
    <property type="protein sequence ID" value="SER07365.1"/>
    <property type="molecule type" value="Genomic_DNA"/>
</dbReference>
<gene>
    <name evidence="7" type="ORF">SAMN04488089_10930</name>
</gene>
<keyword evidence="4 5" id="KW-0472">Membrane</keyword>
<comment type="caution">
    <text evidence="7">The sequence shown here is derived from an EMBL/GenBank/DDBJ whole genome shotgun (WGS) entry which is preliminary data.</text>
</comment>
<dbReference type="AlphaFoldDB" id="A0AAJ5BEC7"/>
<comment type="subcellular location">
    <subcellularLocation>
        <location evidence="1">Endomembrane system</location>
        <topology evidence="1">Multi-pass membrane protein</topology>
    </subcellularLocation>
</comment>
<feature type="domain" description="DUF1232" evidence="6">
    <location>
        <begin position="65"/>
        <end position="99"/>
    </location>
</feature>
<sequence>MNQEQKNKAEKLFGEYQNRRISSGDLDKADKKASNLGSRIADFKLLLRLMKDVLGGRYKISAKEIAILGGAIAYVISPIDAIPDVIPVIGWVDDISVVGLAMTSLAGVLSAYKFKNGIK</sequence>
<evidence type="ECO:0000259" key="6">
    <source>
        <dbReference type="Pfam" id="PF06803"/>
    </source>
</evidence>
<dbReference type="KEGG" id="mpw:MPR_2364"/>
<reference evidence="7 8" key="1">
    <citation type="submission" date="2016-10" db="EMBL/GenBank/DDBJ databases">
        <authorList>
            <person name="Varghese N."/>
            <person name="Submissions S."/>
        </authorList>
    </citation>
    <scope>NUCLEOTIDE SEQUENCE [LARGE SCALE GENOMIC DNA]</scope>
    <source>
        <strain evidence="8">DSM 19823 / KCTC 23066 / CCTCC M 208030 / D25</strain>
    </source>
</reference>
<name>A0AAJ5BEC7_MYRPR</name>
<organism evidence="7 8">
    <name type="scientific">Myroides profundi</name>
    <dbReference type="NCBI Taxonomy" id="480520"/>
    <lineage>
        <taxon>Bacteria</taxon>
        <taxon>Pseudomonadati</taxon>
        <taxon>Bacteroidota</taxon>
        <taxon>Flavobacteriia</taxon>
        <taxon>Flavobacteriales</taxon>
        <taxon>Flavobacteriaceae</taxon>
        <taxon>Myroides</taxon>
    </lineage>
</organism>
<evidence type="ECO:0000256" key="2">
    <source>
        <dbReference type="ARBA" id="ARBA00022692"/>
    </source>
</evidence>
<protein>
    <submittedName>
        <fullName evidence="7">Uncharacterized membrane protein YkvA, DUF1232 family</fullName>
    </submittedName>
</protein>
<evidence type="ECO:0000313" key="8">
    <source>
        <dbReference type="Proteomes" id="UP000183496"/>
    </source>
</evidence>
<evidence type="ECO:0000313" key="7">
    <source>
        <dbReference type="EMBL" id="SER07365.1"/>
    </source>
</evidence>
<evidence type="ECO:0000256" key="3">
    <source>
        <dbReference type="ARBA" id="ARBA00022989"/>
    </source>
</evidence>
<proteinExistence type="predicted"/>
<evidence type="ECO:0000256" key="4">
    <source>
        <dbReference type="ARBA" id="ARBA00023136"/>
    </source>
</evidence>
<dbReference type="RefSeq" id="WP_016649081.1">
    <property type="nucleotide sequence ID" value="NZ_CP010817.1"/>
</dbReference>
<evidence type="ECO:0000256" key="5">
    <source>
        <dbReference type="SAM" id="Phobius"/>
    </source>
</evidence>